<evidence type="ECO:0000313" key="1">
    <source>
        <dbReference type="EMBL" id="KAH7908296.1"/>
    </source>
</evidence>
<accession>A0ACB8A5I3</accession>
<dbReference type="EMBL" id="MU267831">
    <property type="protein sequence ID" value="KAH7908296.1"/>
    <property type="molecule type" value="Genomic_DNA"/>
</dbReference>
<evidence type="ECO:0000313" key="2">
    <source>
        <dbReference type="Proteomes" id="UP000790377"/>
    </source>
</evidence>
<protein>
    <submittedName>
        <fullName evidence="1">Sodium/calcium exchanger protein-domain-containing protein</fullName>
    </submittedName>
</protein>
<reference evidence="1" key="1">
    <citation type="journal article" date="2021" name="New Phytol.">
        <title>Evolutionary innovations through gain and loss of genes in the ectomycorrhizal Boletales.</title>
        <authorList>
            <person name="Wu G."/>
            <person name="Miyauchi S."/>
            <person name="Morin E."/>
            <person name="Kuo A."/>
            <person name="Drula E."/>
            <person name="Varga T."/>
            <person name="Kohler A."/>
            <person name="Feng B."/>
            <person name="Cao Y."/>
            <person name="Lipzen A."/>
            <person name="Daum C."/>
            <person name="Hundley H."/>
            <person name="Pangilinan J."/>
            <person name="Johnson J."/>
            <person name="Barry K."/>
            <person name="LaButti K."/>
            <person name="Ng V."/>
            <person name="Ahrendt S."/>
            <person name="Min B."/>
            <person name="Choi I.G."/>
            <person name="Park H."/>
            <person name="Plett J.M."/>
            <person name="Magnuson J."/>
            <person name="Spatafora J.W."/>
            <person name="Nagy L.G."/>
            <person name="Henrissat B."/>
            <person name="Grigoriev I.V."/>
            <person name="Yang Z.L."/>
            <person name="Xu J."/>
            <person name="Martin F.M."/>
        </authorList>
    </citation>
    <scope>NUCLEOTIDE SEQUENCE</scope>
    <source>
        <strain evidence="1">ATCC 28755</strain>
    </source>
</reference>
<proteinExistence type="predicted"/>
<name>A0ACB8A5I3_9AGAM</name>
<comment type="caution">
    <text evidence="1">The sequence shown here is derived from an EMBL/GenBank/DDBJ whole genome shotgun (WGS) entry which is preliminary data.</text>
</comment>
<gene>
    <name evidence="1" type="ORF">BJ138DRAFT_374514</name>
</gene>
<dbReference type="Proteomes" id="UP000790377">
    <property type="component" value="Unassembled WGS sequence"/>
</dbReference>
<organism evidence="1 2">
    <name type="scientific">Hygrophoropsis aurantiaca</name>
    <dbReference type="NCBI Taxonomy" id="72124"/>
    <lineage>
        <taxon>Eukaryota</taxon>
        <taxon>Fungi</taxon>
        <taxon>Dikarya</taxon>
        <taxon>Basidiomycota</taxon>
        <taxon>Agaricomycotina</taxon>
        <taxon>Agaricomycetes</taxon>
        <taxon>Agaricomycetidae</taxon>
        <taxon>Boletales</taxon>
        <taxon>Coniophorineae</taxon>
        <taxon>Hygrophoropsidaceae</taxon>
        <taxon>Hygrophoropsis</taxon>
    </lineage>
</organism>
<sequence length="421" mass="46177">MTSSYLPLSAEERVAMLPSEHAAKTMSKHEPSWVESFHYILFDSWFNLTLVFVPLTFLSHTLEWDITFRFLFSFMAIVPLAKLLGEATDQLSMKVGQTISGLLNASFGNAVETIVGITALLKGEFLIVQSSMLGSVLSDILLVLGCSFVAGGMYRKEARFNAEGARASASLMTFSCISLAIPAVYASSAMTGSQMSPCTDPEDQCPTSGLLIISRGISGLLFLVYCACVLFQLKTHHHYYRQEDNDEDEGEDVRMSPSAACFALFLITAITAFCADYLVASIEETAKKYNVPKTFIGLILLPTASNATEHATAILMAIKNKYQLAIEICVGSAIQITNLVIPLLVILGWIVGQPLTIRFANFETITLFVSVLLLHLLIMNGKSTYLEGTMMIMLYLAIAMACECHEIYGMEYNVLTSLSLE</sequence>
<keyword evidence="2" id="KW-1185">Reference proteome</keyword>